<dbReference type="InterPro" id="IPR012495">
    <property type="entry name" value="TadE-like_dom"/>
</dbReference>
<name>A0ABS5W1M5_9SPHN</name>
<feature type="domain" description="TadE-like" evidence="2">
    <location>
        <begin position="18"/>
        <end position="60"/>
    </location>
</feature>
<keyword evidence="1" id="KW-0472">Membrane</keyword>
<dbReference type="EMBL" id="JAHFVK010000001">
    <property type="protein sequence ID" value="MBT2133671.1"/>
    <property type="molecule type" value="Genomic_DNA"/>
</dbReference>
<evidence type="ECO:0000256" key="1">
    <source>
        <dbReference type="SAM" id="Phobius"/>
    </source>
</evidence>
<gene>
    <name evidence="3" type="ORF">KK137_04925</name>
</gene>
<keyword evidence="1" id="KW-1133">Transmembrane helix</keyword>
<dbReference type="Proteomes" id="UP000811255">
    <property type="component" value="Unassembled WGS sequence"/>
</dbReference>
<reference evidence="3 4" key="1">
    <citation type="submission" date="2021-05" db="EMBL/GenBank/DDBJ databases">
        <title>Croceibacterium sp. LX-88 genome sequence.</title>
        <authorList>
            <person name="Luo X."/>
        </authorList>
    </citation>
    <scope>NUCLEOTIDE SEQUENCE [LARGE SCALE GENOMIC DNA]</scope>
    <source>
        <strain evidence="3 4">LX-88</strain>
    </source>
</reference>
<keyword evidence="4" id="KW-1185">Reference proteome</keyword>
<sequence>MVDGMIRFARRLSSDIQGATVVEFAFILPVFAGLLMFLFDTGYYLYARSVLAGEVSAAGRSSTLETATNESVAALDADVTEQVQRLVPHGNLTFTRMAYKSYGRAQAVAEAFTDANENGVCDDNEAFDDANGNGRRDTDSGETGIGGAHDAVIYSASLSYNRLFPLAGLLGWEPEATVTAKTILRNQPFASQVQPVLGHCP</sequence>
<accession>A0ABS5W1M5</accession>
<evidence type="ECO:0000259" key="2">
    <source>
        <dbReference type="Pfam" id="PF07811"/>
    </source>
</evidence>
<comment type="caution">
    <text evidence="3">The sequence shown here is derived from an EMBL/GenBank/DDBJ whole genome shotgun (WGS) entry which is preliminary data.</text>
</comment>
<keyword evidence="1" id="KW-0812">Transmembrane</keyword>
<organism evidence="3 4">
    <name type="scientific">Croceibacterium selenioxidans</name>
    <dbReference type="NCBI Taxonomy" id="2838833"/>
    <lineage>
        <taxon>Bacteria</taxon>
        <taxon>Pseudomonadati</taxon>
        <taxon>Pseudomonadota</taxon>
        <taxon>Alphaproteobacteria</taxon>
        <taxon>Sphingomonadales</taxon>
        <taxon>Erythrobacteraceae</taxon>
        <taxon>Croceibacterium</taxon>
    </lineage>
</organism>
<feature type="transmembrane region" description="Helical" evidence="1">
    <location>
        <begin position="21"/>
        <end position="46"/>
    </location>
</feature>
<protein>
    <submittedName>
        <fullName evidence="3">Pilus assembly protein</fullName>
    </submittedName>
</protein>
<proteinExistence type="predicted"/>
<evidence type="ECO:0000313" key="4">
    <source>
        <dbReference type="Proteomes" id="UP000811255"/>
    </source>
</evidence>
<evidence type="ECO:0000313" key="3">
    <source>
        <dbReference type="EMBL" id="MBT2133671.1"/>
    </source>
</evidence>
<dbReference type="Pfam" id="PF07811">
    <property type="entry name" value="TadE"/>
    <property type="match status" value="1"/>
</dbReference>